<reference evidence="1" key="1">
    <citation type="submission" date="2014-09" db="EMBL/GenBank/DDBJ databases">
        <authorList>
            <person name="Magalhaes I.L.F."/>
            <person name="Oliveira U."/>
            <person name="Santos F.R."/>
            <person name="Vidigal T.H.D.A."/>
            <person name="Brescovit A.D."/>
            <person name="Santos A.J."/>
        </authorList>
    </citation>
    <scope>NUCLEOTIDE SEQUENCE</scope>
    <source>
        <tissue evidence="1">Shoot tissue taken approximately 20 cm above the soil surface</tissue>
    </source>
</reference>
<name>A0A0A9DS34_ARUDO</name>
<dbReference type="EMBL" id="GBRH01211333">
    <property type="protein sequence ID" value="JAD86562.1"/>
    <property type="molecule type" value="Transcribed_RNA"/>
</dbReference>
<organism evidence="1">
    <name type="scientific">Arundo donax</name>
    <name type="common">Giant reed</name>
    <name type="synonym">Donax arundinaceus</name>
    <dbReference type="NCBI Taxonomy" id="35708"/>
    <lineage>
        <taxon>Eukaryota</taxon>
        <taxon>Viridiplantae</taxon>
        <taxon>Streptophyta</taxon>
        <taxon>Embryophyta</taxon>
        <taxon>Tracheophyta</taxon>
        <taxon>Spermatophyta</taxon>
        <taxon>Magnoliopsida</taxon>
        <taxon>Liliopsida</taxon>
        <taxon>Poales</taxon>
        <taxon>Poaceae</taxon>
        <taxon>PACMAD clade</taxon>
        <taxon>Arundinoideae</taxon>
        <taxon>Arundineae</taxon>
        <taxon>Arundo</taxon>
    </lineage>
</organism>
<reference evidence="1" key="2">
    <citation type="journal article" date="2015" name="Data Brief">
        <title>Shoot transcriptome of the giant reed, Arundo donax.</title>
        <authorList>
            <person name="Barrero R.A."/>
            <person name="Guerrero F.D."/>
            <person name="Moolhuijzen P."/>
            <person name="Goolsby J.A."/>
            <person name="Tidwell J."/>
            <person name="Bellgard S.E."/>
            <person name="Bellgard M.I."/>
        </authorList>
    </citation>
    <scope>NUCLEOTIDE SEQUENCE</scope>
    <source>
        <tissue evidence="1">Shoot tissue taken approximately 20 cm above the soil surface</tissue>
    </source>
</reference>
<accession>A0A0A9DS34</accession>
<protein>
    <submittedName>
        <fullName evidence="1">Uncharacterized protein</fullName>
    </submittedName>
</protein>
<proteinExistence type="predicted"/>
<sequence length="20" mass="2445">MTGNEVFHCQRQIRRALQRT</sequence>
<evidence type="ECO:0000313" key="1">
    <source>
        <dbReference type="EMBL" id="JAD86562.1"/>
    </source>
</evidence>
<dbReference type="AlphaFoldDB" id="A0A0A9DS34"/>